<feature type="domain" description="AMP-dependent synthetase/ligase" evidence="1">
    <location>
        <begin position="106"/>
        <end position="491"/>
    </location>
</feature>
<reference evidence="2 3" key="1">
    <citation type="submission" date="2016-04" db="EMBL/GenBank/DDBJ databases">
        <title>A degradative enzymes factory behind the ericoid mycorrhizal symbiosis.</title>
        <authorList>
            <consortium name="DOE Joint Genome Institute"/>
            <person name="Martino E."/>
            <person name="Morin E."/>
            <person name="Grelet G."/>
            <person name="Kuo A."/>
            <person name="Kohler A."/>
            <person name="Daghino S."/>
            <person name="Barry K."/>
            <person name="Choi C."/>
            <person name="Cichocki N."/>
            <person name="Clum A."/>
            <person name="Copeland A."/>
            <person name="Hainaut M."/>
            <person name="Haridas S."/>
            <person name="Labutti K."/>
            <person name="Lindquist E."/>
            <person name="Lipzen A."/>
            <person name="Khouja H.-R."/>
            <person name="Murat C."/>
            <person name="Ohm R."/>
            <person name="Olson A."/>
            <person name="Spatafora J."/>
            <person name="Veneault-Fourrey C."/>
            <person name="Henrissat B."/>
            <person name="Grigoriev I."/>
            <person name="Martin F."/>
            <person name="Perotto S."/>
        </authorList>
    </citation>
    <scope>NUCLEOTIDE SEQUENCE [LARGE SCALE GENOMIC DNA]</scope>
    <source>
        <strain evidence="2 3">F</strain>
    </source>
</reference>
<dbReference type="InterPro" id="IPR020845">
    <property type="entry name" value="AMP-binding_CS"/>
</dbReference>
<evidence type="ECO:0000259" key="1">
    <source>
        <dbReference type="Pfam" id="PF00501"/>
    </source>
</evidence>
<dbReference type="Gene3D" id="3.30.300.30">
    <property type="match status" value="1"/>
</dbReference>
<dbReference type="PROSITE" id="PS00455">
    <property type="entry name" value="AMP_BINDING"/>
    <property type="match status" value="1"/>
</dbReference>
<dbReference type="Gene3D" id="3.40.50.12780">
    <property type="entry name" value="N-terminal domain of ligase-like"/>
    <property type="match status" value="1"/>
</dbReference>
<keyword evidence="3" id="KW-1185">Reference proteome</keyword>
<dbReference type="SUPFAM" id="SSF56801">
    <property type="entry name" value="Acetyl-CoA synthetase-like"/>
    <property type="match status" value="1"/>
</dbReference>
<protein>
    <submittedName>
        <fullName evidence="2">Acetoacetyl-synthase</fullName>
    </submittedName>
</protein>
<dbReference type="Pfam" id="PF00501">
    <property type="entry name" value="AMP-binding"/>
    <property type="match status" value="1"/>
</dbReference>
<dbReference type="AlphaFoldDB" id="A0A2J6R3E7"/>
<dbReference type="InterPro" id="IPR045851">
    <property type="entry name" value="AMP-bd_C_sf"/>
</dbReference>
<gene>
    <name evidence="2" type="ORF">L207DRAFT_499329</name>
</gene>
<evidence type="ECO:0000313" key="2">
    <source>
        <dbReference type="EMBL" id="PMD33042.1"/>
    </source>
</evidence>
<dbReference type="STRING" id="1149755.A0A2J6R3E7"/>
<dbReference type="Proteomes" id="UP000235786">
    <property type="component" value="Unassembled WGS sequence"/>
</dbReference>
<accession>A0A2J6R3E7</accession>
<dbReference type="PANTHER" id="PTHR42921">
    <property type="entry name" value="ACETOACETYL-COA SYNTHETASE"/>
    <property type="match status" value="1"/>
</dbReference>
<proteinExistence type="predicted"/>
<dbReference type="EMBL" id="KZ613957">
    <property type="protein sequence ID" value="PMD33042.1"/>
    <property type="molecule type" value="Genomic_DNA"/>
</dbReference>
<dbReference type="GO" id="GO:0006629">
    <property type="term" value="P:lipid metabolic process"/>
    <property type="evidence" value="ECO:0007669"/>
    <property type="project" value="InterPro"/>
</dbReference>
<dbReference type="InterPro" id="IPR042099">
    <property type="entry name" value="ANL_N_sf"/>
</dbReference>
<dbReference type="InterPro" id="IPR005914">
    <property type="entry name" value="Acac_CoA_synth"/>
</dbReference>
<evidence type="ECO:0000313" key="3">
    <source>
        <dbReference type="Proteomes" id="UP000235786"/>
    </source>
</evidence>
<dbReference type="NCBIfam" id="NF002937">
    <property type="entry name" value="PRK03584.1"/>
    <property type="match status" value="1"/>
</dbReference>
<dbReference type="PANTHER" id="PTHR42921:SF4">
    <property type="entry name" value="ACETOACETYL-COA SYNTHASE (AFU_ORTHOLOGUE AFUA_8G04770)"/>
    <property type="match status" value="1"/>
</dbReference>
<organism evidence="2 3">
    <name type="scientific">Hyaloscypha variabilis (strain UAMH 11265 / GT02V1 / F)</name>
    <name type="common">Meliniomyces variabilis</name>
    <dbReference type="NCBI Taxonomy" id="1149755"/>
    <lineage>
        <taxon>Eukaryota</taxon>
        <taxon>Fungi</taxon>
        <taxon>Dikarya</taxon>
        <taxon>Ascomycota</taxon>
        <taxon>Pezizomycotina</taxon>
        <taxon>Leotiomycetes</taxon>
        <taxon>Helotiales</taxon>
        <taxon>Hyaloscyphaceae</taxon>
        <taxon>Hyaloscypha</taxon>
        <taxon>Hyaloscypha variabilis</taxon>
    </lineage>
</organism>
<dbReference type="OrthoDB" id="10253869at2759"/>
<dbReference type="NCBIfam" id="TIGR01217">
    <property type="entry name" value="ac_ac_CoA_syn"/>
    <property type="match status" value="1"/>
</dbReference>
<dbReference type="InterPro" id="IPR000873">
    <property type="entry name" value="AMP-dep_synth/lig_dom"/>
</dbReference>
<name>A0A2J6R3E7_HYAVF</name>
<dbReference type="GO" id="GO:0030729">
    <property type="term" value="F:acetoacetate-CoA ligase activity"/>
    <property type="evidence" value="ECO:0007669"/>
    <property type="project" value="InterPro"/>
</dbReference>
<sequence length="686" mass="75803">MKKKALWEPHDSHLTNVAKFIRHVNEKHNLQLQTYEDLHRWSVAADSLQSFWKDAYLFLELAPPHTERVGNMLEDEDTNAIPLFPPPQCFTSDFLNVAELLLRNGNADTVAIHFVREGMSGTEKVTWQDLRTRTRAVYDAMVSSGVQVGDVVASVISNSVDAMVICLAALSIGALWSSASCDLGQDAIVDRFAQVSPKIVFADDGYIYAGKLIELEDRIRQWSHKLGQDDNKLSSVVIIPYCQPPVDLSRIHKGCSFERFLRRGTGRKLTFKHLPFNHPAFILYSSGTTGTPKCIVHSAGGAALKVKTDMILQHDIREDDVVFQYTTTAWVMWLLNFINVSSGASMLLYDGSPFHPHPTILLQLAEKIGVSIFGTSPRYLAELKARKIVPREQFNLSKLRVVTSTGVVLSENVFNWFYETGFPPQAQLISMSGGTDIAGCFVGGTPLLPIYAGEIQVKALGMAVDIMDAAREDAVSVQHLGQAGELVCTKPFPSQPIAFWGNAGNEKYRSSYFERFGPYVWCQGDFIQAEKDTGGLVMLGRSDGVLNPSGVRFGSAEIYAVTEAFPEIEDSICVGQRRSNDTDERVLLFVKMKRGHKYTTNLATNLKAAAQAKYSPRHVPSYIFEVADIPYTVNGKKCEINVKQIVSGQKTAVSGTVANPESLKLYEQFLHLPAVGGVAAVPQSKL</sequence>